<dbReference type="GeneID" id="77936403"/>
<dbReference type="RefSeq" id="YP_010660407.1">
    <property type="nucleotide sequence ID" value="NC_070877.1"/>
</dbReference>
<gene>
    <name evidence="1" type="primary">41</name>
    <name evidence="1" type="ORF">SEA_QUI_41</name>
</gene>
<protein>
    <submittedName>
        <fullName evidence="1">Minor tail protein</fullName>
    </submittedName>
</protein>
<dbReference type="KEGG" id="vg:77936403"/>
<reference evidence="1 2" key="1">
    <citation type="submission" date="2019-07" db="EMBL/GenBank/DDBJ databases">
        <authorList>
            <person name="Abdullah A."/>
            <person name="Lima G.C."/>
            <person name="Cuneo C.K."/>
            <person name="Ennest D.C."/>
            <person name="Fritz K.J."/>
            <person name="Johnson B.T."/>
            <person name="Larson S.M."/>
            <person name="Lemunyete M.N."/>
            <person name="Murray M.B."/>
            <person name="Osmond D.E."/>
            <person name="Patras K.A."/>
            <person name="Ransibrahmanakul S."/>
            <person name="Simpson K.A."/>
            <person name="Thull B.S."/>
            <person name="Wetzel S."/>
            <person name="Bonilla J.A."/>
            <person name="Klyczek K."/>
            <person name="Garlena R.A."/>
            <person name="Russell D.A."/>
            <person name="Pope W.H."/>
            <person name="Jacobs-Sera D."/>
            <person name="Hatfull G.F."/>
        </authorList>
    </citation>
    <scope>NUCLEOTIDE SEQUENCE [LARGE SCALE GENOMIC DNA]</scope>
</reference>
<name>A0A5B8WGW1_9CAUD</name>
<dbReference type="Gene3D" id="2.40.30.200">
    <property type="match status" value="1"/>
</dbReference>
<keyword evidence="2" id="KW-1185">Reference proteome</keyword>
<organism evidence="1 2">
    <name type="scientific">Arthrobacter phage Qui</name>
    <dbReference type="NCBI Taxonomy" id="2603260"/>
    <lineage>
        <taxon>Viruses</taxon>
        <taxon>Duplodnaviria</taxon>
        <taxon>Heunggongvirae</taxon>
        <taxon>Uroviricota</taxon>
        <taxon>Caudoviricetes</taxon>
        <taxon>Quivirus</taxon>
        <taxon>Quivirus qui</taxon>
    </lineage>
</organism>
<dbReference type="Proteomes" id="UP000321915">
    <property type="component" value="Segment"/>
</dbReference>
<dbReference type="EMBL" id="MN183282">
    <property type="protein sequence ID" value="QED11531.1"/>
    <property type="molecule type" value="Genomic_DNA"/>
</dbReference>
<evidence type="ECO:0000313" key="2">
    <source>
        <dbReference type="Proteomes" id="UP000321915"/>
    </source>
</evidence>
<sequence length="279" mass="31238">MLTQVDVITRQGNVLELPLQDDSEGYRVKDIEGLDPVKATLVSSSFANVDGEQYYSSRREARNIVIKLGIEANSGAGTGRQLRSNLYTYFMPKSTVTLRFYEADLGGYVDIEGVVETLDCPLFAQELEATISIMCHNPDFVEPEMITVMGWATTTDEELLIEYNGTIETGFIFRLMQGNNDFDLPEFTIYHRGPDNVTSTLEFTEPLTTADVVEISTVTGAKRATWYDSLSESSSSILYGMSPQSNWIQLFPGKNYIRVAADLTDIPYWIEYIPKHGGL</sequence>
<accession>A0A5B8WGW1</accession>
<evidence type="ECO:0000313" key="1">
    <source>
        <dbReference type="EMBL" id="QED11531.1"/>
    </source>
</evidence>
<proteinExistence type="predicted"/>